<dbReference type="Proteomes" id="UP001055072">
    <property type="component" value="Unassembled WGS sequence"/>
</dbReference>
<protein>
    <submittedName>
        <fullName evidence="1">Uncharacterized protein</fullName>
    </submittedName>
</protein>
<gene>
    <name evidence="1" type="ORF">BDY19DRAFT_395134</name>
</gene>
<evidence type="ECO:0000313" key="1">
    <source>
        <dbReference type="EMBL" id="KAI0085833.1"/>
    </source>
</evidence>
<reference evidence="1" key="1">
    <citation type="journal article" date="2021" name="Environ. Microbiol.">
        <title>Gene family expansions and transcriptome signatures uncover fungal adaptations to wood decay.</title>
        <authorList>
            <person name="Hage H."/>
            <person name="Miyauchi S."/>
            <person name="Viragh M."/>
            <person name="Drula E."/>
            <person name="Min B."/>
            <person name="Chaduli D."/>
            <person name="Navarro D."/>
            <person name="Favel A."/>
            <person name="Norest M."/>
            <person name="Lesage-Meessen L."/>
            <person name="Balint B."/>
            <person name="Merenyi Z."/>
            <person name="de Eugenio L."/>
            <person name="Morin E."/>
            <person name="Martinez A.T."/>
            <person name="Baldrian P."/>
            <person name="Stursova M."/>
            <person name="Martinez M.J."/>
            <person name="Novotny C."/>
            <person name="Magnuson J.K."/>
            <person name="Spatafora J.W."/>
            <person name="Maurice S."/>
            <person name="Pangilinan J."/>
            <person name="Andreopoulos W."/>
            <person name="LaButti K."/>
            <person name="Hundley H."/>
            <person name="Na H."/>
            <person name="Kuo A."/>
            <person name="Barry K."/>
            <person name="Lipzen A."/>
            <person name="Henrissat B."/>
            <person name="Riley R."/>
            <person name="Ahrendt S."/>
            <person name="Nagy L.G."/>
            <person name="Grigoriev I.V."/>
            <person name="Martin F."/>
            <person name="Rosso M.N."/>
        </authorList>
    </citation>
    <scope>NUCLEOTIDE SEQUENCE</scope>
    <source>
        <strain evidence="1">CBS 384.51</strain>
    </source>
</reference>
<sequence length="546" mass="62521">MATRPTRREEVSRIVLDNGASSQAHPTTYTRLFRDQPALDVIQTLLELDSSREPSNLTHLLNSFPYDISIARHGELWVVRFPLTLLEIILDKSWYHPLDSVDDGSSVLSEQSIIILKLLHATVVCFNNLLVGACHIIHVEQLCRGVQQFLQLLPSLFEIFWRYRSIMLCITRAEEVRLMFPDIQDLVGRYYYLYQCVYRSSPTPPLTFVVHVGFYCWFHSTNAERKFHGMASYVGSILEKAEPAKCKAFGRETVRSVLGPQPAGAIGRILRTDDGLTDTTLLKVTVDLVGMLICADASIVKNALDLKMMLRALAMTGQRHICRCHEDRGLSPDILDKNRQYTSMTILKIIWILRSNLGANEVRVAIATHLNYFNFLPQIARCIALTYIEDDGMIMDCIAFFVDIYKTVGNLEQSGRFTKTDSAEYSNLRRVLQIHWQPVLNELQSATTSLERQAGPRTTRLTKLRIIRKQWQELGVVFKLDGELSEHFLNENETLGCYNVECPCYGHKPLHKLQGKCKRCQVARYCNRECQKKDWKAEHRLTCSSL</sequence>
<comment type="caution">
    <text evidence="1">The sequence shown here is derived from an EMBL/GenBank/DDBJ whole genome shotgun (WGS) entry which is preliminary data.</text>
</comment>
<keyword evidence="2" id="KW-1185">Reference proteome</keyword>
<proteinExistence type="predicted"/>
<name>A0ACB8TUW5_9APHY</name>
<accession>A0ACB8TUW5</accession>
<organism evidence="1 2">
    <name type="scientific">Irpex rosettiformis</name>
    <dbReference type="NCBI Taxonomy" id="378272"/>
    <lineage>
        <taxon>Eukaryota</taxon>
        <taxon>Fungi</taxon>
        <taxon>Dikarya</taxon>
        <taxon>Basidiomycota</taxon>
        <taxon>Agaricomycotina</taxon>
        <taxon>Agaricomycetes</taxon>
        <taxon>Polyporales</taxon>
        <taxon>Irpicaceae</taxon>
        <taxon>Irpex</taxon>
    </lineage>
</organism>
<evidence type="ECO:0000313" key="2">
    <source>
        <dbReference type="Proteomes" id="UP001055072"/>
    </source>
</evidence>
<dbReference type="EMBL" id="MU274928">
    <property type="protein sequence ID" value="KAI0085833.1"/>
    <property type="molecule type" value="Genomic_DNA"/>
</dbReference>